<sequence length="254" mass="27388">MSKPTFVSTVVAATMLLVSQQAIATIVQVKTSLGDFEVNLFDETTPVTVQNFLNYVNSGRYNETVIHRSVPGFIIQGGGFRFPGQLPLAPIQTNAAIVNEPKLSNVRATIAMAKFPGNPNSATSQWFINLADNSAGNPKLDIVEGAYAVFGQINAADMEVVMAIANLPTYNFNGIQELPLRNYTANDRADNVPLTNANMVTVESITVVDARPNTAAGLNPVPNTLLPEPESSSGSSGLALLFLAPLLWWRRRQQ</sequence>
<evidence type="ECO:0000313" key="6">
    <source>
        <dbReference type="EMBL" id="MBV2130356.1"/>
    </source>
</evidence>
<dbReference type="Proteomes" id="UP000704611">
    <property type="component" value="Unassembled WGS sequence"/>
</dbReference>
<evidence type="ECO:0000256" key="1">
    <source>
        <dbReference type="ARBA" id="ARBA00013194"/>
    </source>
</evidence>
<keyword evidence="4" id="KW-0732">Signal</keyword>
<accession>A0ABS6MNH4</accession>
<evidence type="ECO:0000313" key="7">
    <source>
        <dbReference type="Proteomes" id="UP000704611"/>
    </source>
</evidence>
<proteinExistence type="predicted"/>
<protein>
    <recommendedName>
        <fullName evidence="1">peptidylprolyl isomerase</fullName>
        <ecNumber evidence="1">5.2.1.8</ecNumber>
    </recommendedName>
</protein>
<dbReference type="InterPro" id="IPR044665">
    <property type="entry name" value="E_coli_cyclophilin_A-like"/>
</dbReference>
<organism evidence="6 7">
    <name type="scientific">Arsukibacterium indicum</name>
    <dbReference type="NCBI Taxonomy" id="2848612"/>
    <lineage>
        <taxon>Bacteria</taxon>
        <taxon>Pseudomonadati</taxon>
        <taxon>Pseudomonadota</taxon>
        <taxon>Gammaproteobacteria</taxon>
        <taxon>Chromatiales</taxon>
        <taxon>Chromatiaceae</taxon>
        <taxon>Arsukibacterium</taxon>
    </lineage>
</organism>
<evidence type="ECO:0000259" key="5">
    <source>
        <dbReference type="PROSITE" id="PS50072"/>
    </source>
</evidence>
<evidence type="ECO:0000256" key="4">
    <source>
        <dbReference type="SAM" id="SignalP"/>
    </source>
</evidence>
<gene>
    <name evidence="6" type="ORF">KQY15_14770</name>
</gene>
<dbReference type="RefSeq" id="WP_217670501.1">
    <property type="nucleotide sequence ID" value="NZ_JAHRID010000007.1"/>
</dbReference>
<name>A0ABS6MNH4_9GAMM</name>
<dbReference type="EMBL" id="JAHRID010000007">
    <property type="protein sequence ID" value="MBV2130356.1"/>
    <property type="molecule type" value="Genomic_DNA"/>
</dbReference>
<feature type="domain" description="PPIase cyclophilin-type" evidence="5">
    <location>
        <begin position="23"/>
        <end position="190"/>
    </location>
</feature>
<keyword evidence="7" id="KW-1185">Reference proteome</keyword>
<keyword evidence="2" id="KW-0697">Rotamase</keyword>
<keyword evidence="3 6" id="KW-0413">Isomerase</keyword>
<dbReference type="InterPro" id="IPR002130">
    <property type="entry name" value="Cyclophilin-type_PPIase_dom"/>
</dbReference>
<evidence type="ECO:0000256" key="3">
    <source>
        <dbReference type="ARBA" id="ARBA00023235"/>
    </source>
</evidence>
<dbReference type="NCBIfam" id="TIGR03501">
    <property type="entry name" value="GlyGly_CTERM"/>
    <property type="match status" value="1"/>
</dbReference>
<feature type="chain" id="PRO_5045211772" description="peptidylprolyl isomerase" evidence="4">
    <location>
        <begin position="25"/>
        <end position="254"/>
    </location>
</feature>
<feature type="signal peptide" evidence="4">
    <location>
        <begin position="1"/>
        <end position="24"/>
    </location>
</feature>
<dbReference type="GO" id="GO:0003755">
    <property type="term" value="F:peptidyl-prolyl cis-trans isomerase activity"/>
    <property type="evidence" value="ECO:0007669"/>
    <property type="project" value="UniProtKB-EC"/>
</dbReference>
<dbReference type="InterPro" id="IPR020008">
    <property type="entry name" value="GlyGly_CTERM"/>
</dbReference>
<dbReference type="EC" id="5.2.1.8" evidence="1"/>
<reference evidence="6 7" key="1">
    <citation type="submission" date="2021-06" db="EMBL/GenBank/DDBJ databases">
        <title>Rheinheimera indica sp. nov., isolated from deep-sea sediment.</title>
        <authorList>
            <person name="Wang Z."/>
            <person name="Zhang X.-Y."/>
        </authorList>
    </citation>
    <scope>NUCLEOTIDE SEQUENCE [LARGE SCALE GENOMIC DNA]</scope>
    <source>
        <strain evidence="6 7">SM2107</strain>
    </source>
</reference>
<dbReference type="PANTHER" id="PTHR43246">
    <property type="entry name" value="PEPTIDYL-PROLYL CIS-TRANS ISOMERASE CYP38, CHLOROPLASTIC"/>
    <property type="match status" value="1"/>
</dbReference>
<evidence type="ECO:0000256" key="2">
    <source>
        <dbReference type="ARBA" id="ARBA00023110"/>
    </source>
</evidence>
<comment type="caution">
    <text evidence="6">The sequence shown here is derived from an EMBL/GenBank/DDBJ whole genome shotgun (WGS) entry which is preliminary data.</text>
</comment>
<dbReference type="PROSITE" id="PS50072">
    <property type="entry name" value="CSA_PPIASE_2"/>
    <property type="match status" value="1"/>
</dbReference>
<dbReference type="Pfam" id="PF00160">
    <property type="entry name" value="Pro_isomerase"/>
    <property type="match status" value="1"/>
</dbReference>